<dbReference type="Pfam" id="PF00069">
    <property type="entry name" value="Pkinase"/>
    <property type="match status" value="1"/>
</dbReference>
<keyword evidence="6" id="KW-0067">ATP-binding</keyword>
<dbReference type="FunFam" id="3.30.200.20:FF:000035">
    <property type="entry name" value="Serine/threonine protein kinase Stk1"/>
    <property type="match status" value="1"/>
</dbReference>
<feature type="domain" description="PASTA" evidence="11">
    <location>
        <begin position="565"/>
        <end position="627"/>
    </location>
</feature>
<feature type="domain" description="Protein kinase" evidence="10">
    <location>
        <begin position="14"/>
        <end position="273"/>
    </location>
</feature>
<dbReference type="InterPro" id="IPR000719">
    <property type="entry name" value="Prot_kinase_dom"/>
</dbReference>
<keyword evidence="5 12" id="KW-0418">Kinase</keyword>
<dbReference type="EMBL" id="VULO01000010">
    <property type="protein sequence ID" value="MSS84842.1"/>
    <property type="molecule type" value="Genomic_DNA"/>
</dbReference>
<dbReference type="EC" id="2.7.11.1" evidence="1"/>
<keyword evidence="9" id="KW-0812">Transmembrane</keyword>
<keyword evidence="3" id="KW-0808">Transferase</keyword>
<feature type="domain" description="PASTA" evidence="11">
    <location>
        <begin position="497"/>
        <end position="564"/>
    </location>
</feature>
<dbReference type="PROSITE" id="PS00108">
    <property type="entry name" value="PROTEIN_KINASE_ST"/>
    <property type="match status" value="1"/>
</dbReference>
<feature type="transmembrane region" description="Helical" evidence="9">
    <location>
        <begin position="338"/>
        <end position="358"/>
    </location>
</feature>
<dbReference type="Pfam" id="PF03793">
    <property type="entry name" value="PASTA"/>
    <property type="match status" value="4"/>
</dbReference>
<dbReference type="InterPro" id="IPR011009">
    <property type="entry name" value="Kinase-like_dom_sf"/>
</dbReference>
<comment type="catalytic activity">
    <reaction evidence="8">
        <text>L-seryl-[protein] + ATP = O-phospho-L-seryl-[protein] + ADP + H(+)</text>
        <dbReference type="Rhea" id="RHEA:17989"/>
        <dbReference type="Rhea" id="RHEA-COMP:9863"/>
        <dbReference type="Rhea" id="RHEA-COMP:11604"/>
        <dbReference type="ChEBI" id="CHEBI:15378"/>
        <dbReference type="ChEBI" id="CHEBI:29999"/>
        <dbReference type="ChEBI" id="CHEBI:30616"/>
        <dbReference type="ChEBI" id="CHEBI:83421"/>
        <dbReference type="ChEBI" id="CHEBI:456216"/>
        <dbReference type="EC" id="2.7.11.1"/>
    </reaction>
</comment>
<dbReference type="Gene3D" id="1.10.510.10">
    <property type="entry name" value="Transferase(Phosphotransferase) domain 1"/>
    <property type="match status" value="1"/>
</dbReference>
<comment type="catalytic activity">
    <reaction evidence="7">
        <text>L-threonyl-[protein] + ATP = O-phospho-L-threonyl-[protein] + ADP + H(+)</text>
        <dbReference type="Rhea" id="RHEA:46608"/>
        <dbReference type="Rhea" id="RHEA-COMP:11060"/>
        <dbReference type="Rhea" id="RHEA-COMP:11605"/>
        <dbReference type="ChEBI" id="CHEBI:15378"/>
        <dbReference type="ChEBI" id="CHEBI:30013"/>
        <dbReference type="ChEBI" id="CHEBI:30616"/>
        <dbReference type="ChEBI" id="CHEBI:61977"/>
        <dbReference type="ChEBI" id="CHEBI:456216"/>
        <dbReference type="EC" id="2.7.11.1"/>
    </reaction>
</comment>
<dbReference type="Gene3D" id="3.30.200.20">
    <property type="entry name" value="Phosphorylase Kinase, domain 1"/>
    <property type="match status" value="1"/>
</dbReference>
<dbReference type="InterPro" id="IPR008271">
    <property type="entry name" value="Ser/Thr_kinase_AS"/>
</dbReference>
<dbReference type="PROSITE" id="PS50011">
    <property type="entry name" value="PROTEIN_KINASE_DOM"/>
    <property type="match status" value="1"/>
</dbReference>
<evidence type="ECO:0000313" key="12">
    <source>
        <dbReference type="EMBL" id="MSS84842.1"/>
    </source>
</evidence>
<keyword evidence="13" id="KW-1185">Reference proteome</keyword>
<evidence type="ECO:0000256" key="7">
    <source>
        <dbReference type="ARBA" id="ARBA00047899"/>
    </source>
</evidence>
<organism evidence="12 13">
    <name type="scientific">Scrofimicrobium canadense</name>
    <dbReference type="NCBI Taxonomy" id="2652290"/>
    <lineage>
        <taxon>Bacteria</taxon>
        <taxon>Bacillati</taxon>
        <taxon>Actinomycetota</taxon>
        <taxon>Actinomycetes</taxon>
        <taxon>Actinomycetales</taxon>
        <taxon>Actinomycetaceae</taxon>
        <taxon>Scrofimicrobium</taxon>
    </lineage>
</organism>
<feature type="domain" description="PASTA" evidence="11">
    <location>
        <begin position="429"/>
        <end position="496"/>
    </location>
</feature>
<dbReference type="GO" id="GO:0005524">
    <property type="term" value="F:ATP binding"/>
    <property type="evidence" value="ECO:0007669"/>
    <property type="project" value="UniProtKB-KW"/>
</dbReference>
<evidence type="ECO:0000256" key="6">
    <source>
        <dbReference type="ARBA" id="ARBA00022840"/>
    </source>
</evidence>
<proteinExistence type="predicted"/>
<dbReference type="Proteomes" id="UP000470875">
    <property type="component" value="Unassembled WGS sequence"/>
</dbReference>
<protein>
    <recommendedName>
        <fullName evidence="1">non-specific serine/threonine protein kinase</fullName>
        <ecNumber evidence="1">2.7.11.1</ecNumber>
    </recommendedName>
</protein>
<dbReference type="InterPro" id="IPR005543">
    <property type="entry name" value="PASTA_dom"/>
</dbReference>
<evidence type="ECO:0000256" key="2">
    <source>
        <dbReference type="ARBA" id="ARBA00022527"/>
    </source>
</evidence>
<gene>
    <name evidence="12" type="primary">pknB</name>
    <name evidence="12" type="ORF">FYJ24_08710</name>
</gene>
<evidence type="ECO:0000256" key="1">
    <source>
        <dbReference type="ARBA" id="ARBA00012513"/>
    </source>
</evidence>
<comment type="caution">
    <text evidence="12">The sequence shown here is derived from an EMBL/GenBank/DDBJ whole genome shotgun (WGS) entry which is preliminary data.</text>
</comment>
<evidence type="ECO:0000256" key="8">
    <source>
        <dbReference type="ARBA" id="ARBA00048679"/>
    </source>
</evidence>
<dbReference type="GO" id="GO:0045717">
    <property type="term" value="P:negative regulation of fatty acid biosynthetic process"/>
    <property type="evidence" value="ECO:0007669"/>
    <property type="project" value="UniProtKB-ARBA"/>
</dbReference>
<dbReference type="FunFam" id="1.10.510.10:FF:000021">
    <property type="entry name" value="Serine/threonine protein kinase"/>
    <property type="match status" value="1"/>
</dbReference>
<evidence type="ECO:0000256" key="5">
    <source>
        <dbReference type="ARBA" id="ARBA00022777"/>
    </source>
</evidence>
<accession>A0A6N7W8S9</accession>
<dbReference type="PROSITE" id="PS51178">
    <property type="entry name" value="PASTA"/>
    <property type="match status" value="4"/>
</dbReference>
<dbReference type="SUPFAM" id="SSF56112">
    <property type="entry name" value="Protein kinase-like (PK-like)"/>
    <property type="match status" value="1"/>
</dbReference>
<evidence type="ECO:0000256" key="3">
    <source>
        <dbReference type="ARBA" id="ARBA00022679"/>
    </source>
</evidence>
<dbReference type="NCBIfam" id="NF033483">
    <property type="entry name" value="PknB_PASTA_kin"/>
    <property type="match status" value="1"/>
</dbReference>
<dbReference type="CDD" id="cd06577">
    <property type="entry name" value="PASTA_pknB"/>
    <property type="match status" value="4"/>
</dbReference>
<dbReference type="Gene3D" id="3.30.10.20">
    <property type="match status" value="4"/>
</dbReference>
<keyword evidence="9" id="KW-1133">Transmembrane helix</keyword>
<evidence type="ECO:0000259" key="11">
    <source>
        <dbReference type="PROSITE" id="PS51178"/>
    </source>
</evidence>
<keyword evidence="2" id="KW-0723">Serine/threonine-protein kinase</keyword>
<dbReference type="GO" id="GO:0004674">
    <property type="term" value="F:protein serine/threonine kinase activity"/>
    <property type="evidence" value="ECO:0007669"/>
    <property type="project" value="UniProtKB-KW"/>
</dbReference>
<evidence type="ECO:0000313" key="13">
    <source>
        <dbReference type="Proteomes" id="UP000470875"/>
    </source>
</evidence>
<dbReference type="PANTHER" id="PTHR43289">
    <property type="entry name" value="MITOGEN-ACTIVATED PROTEIN KINASE KINASE KINASE 20-RELATED"/>
    <property type="match status" value="1"/>
</dbReference>
<dbReference type="SMART" id="SM00220">
    <property type="entry name" value="S_TKc"/>
    <property type="match status" value="1"/>
</dbReference>
<dbReference type="SMART" id="SM00740">
    <property type="entry name" value="PASTA"/>
    <property type="match status" value="4"/>
</dbReference>
<keyword evidence="4" id="KW-0547">Nucleotide-binding</keyword>
<evidence type="ECO:0000259" key="10">
    <source>
        <dbReference type="PROSITE" id="PS50011"/>
    </source>
</evidence>
<sequence length="627" mass="66740">MRDPLVGLTLDDRYHVRARLARGGMASIYIAQDQRLERLVALKVMHPHLAESEQFAARFRREARSAAKISHRGVVPVWDQGSADGQAYLVMELIDGPNLRTYLMEEGPLTVEQALDFTSQMLEALNAAHSVGVVHRDLKPENVLVDSNYVLKVTDFGLTRAISDASLSSTGSILGTVSYLAPEVALSGSSDERTDVYAIGLMLYEMLTGTVPWLSATPLQAAYARVHEDIPAPSDLVPWLPSSIDELVQTFCARNPDQRPALASEALAMVQAVENSLPPEVLSRRHDQPIANPSHSDGTQAVGVLGTTTPLPVSSQVIHTSGSRPGNAPTKKRERAPLVILIAVIVCATLAAGTWWWLRYGPGSYVDVPQVAGHTEVNAEAILEEAGFEAIVERDFSDEVPAGTVISSTPEGGSRAHKNTIVTLVVSDGIQMVTVPKIVGETRDKAETLIREAGLTLGKITEEWSEDVPAGVVISAVPSPEASVRHDATVEIKVSKGREPIEVPSVTGIAAGEASAAIEEAGLIASSSEAYSDDIAEGIVISQSPTPDEGPLHRGDTVSYVVSLGPELVEVPFVAGKTLADAQSILEAAGFTVEVKRITSFFDLVGDQSPASGEMVARGSTITLTVV</sequence>
<dbReference type="CDD" id="cd14014">
    <property type="entry name" value="STKc_PknB_like"/>
    <property type="match status" value="1"/>
</dbReference>
<dbReference type="PANTHER" id="PTHR43289:SF34">
    <property type="entry name" value="SERINE_THREONINE-PROTEIN KINASE YBDM-RELATED"/>
    <property type="match status" value="1"/>
</dbReference>
<keyword evidence="9" id="KW-0472">Membrane</keyword>
<dbReference type="AlphaFoldDB" id="A0A6N7W8S9"/>
<feature type="domain" description="PASTA" evidence="11">
    <location>
        <begin position="361"/>
        <end position="428"/>
    </location>
</feature>
<reference evidence="12 13" key="1">
    <citation type="submission" date="2019-08" db="EMBL/GenBank/DDBJ databases">
        <title>In-depth cultivation of the pig gut microbiome towards novel bacterial diversity and tailored functional studies.</title>
        <authorList>
            <person name="Wylensek D."/>
            <person name="Hitch T.C.A."/>
            <person name="Clavel T."/>
        </authorList>
    </citation>
    <scope>NUCLEOTIDE SEQUENCE [LARGE SCALE GENOMIC DNA]</scope>
    <source>
        <strain evidence="12 13">WB03_NA08</strain>
    </source>
</reference>
<evidence type="ECO:0000256" key="4">
    <source>
        <dbReference type="ARBA" id="ARBA00022741"/>
    </source>
</evidence>
<evidence type="ECO:0000256" key="9">
    <source>
        <dbReference type="SAM" id="Phobius"/>
    </source>
</evidence>
<name>A0A6N7W8S9_9ACTO</name>